<dbReference type="InterPro" id="IPR004472">
    <property type="entry name" value="DTB_synth_BioD"/>
</dbReference>
<dbReference type="GO" id="GO:0005524">
    <property type="term" value="F:ATP binding"/>
    <property type="evidence" value="ECO:0007669"/>
    <property type="project" value="UniProtKB-UniRule"/>
</dbReference>
<comment type="subunit">
    <text evidence="9">Homodimer.</text>
</comment>
<evidence type="ECO:0000256" key="2">
    <source>
        <dbReference type="ARBA" id="ARBA00022598"/>
    </source>
</evidence>
<comment type="subcellular location">
    <subcellularLocation>
        <location evidence="9">Cytoplasm</location>
    </subcellularLocation>
</comment>
<feature type="binding site" evidence="9">
    <location>
        <position position="100"/>
    </location>
    <ligand>
        <name>Mg(2+)</name>
        <dbReference type="ChEBI" id="CHEBI:18420"/>
    </ligand>
</feature>
<comment type="function">
    <text evidence="9">Catalyzes a mechanistically unusual reaction, the ATP-dependent insertion of CO2 between the N7 and N8 nitrogen atoms of 7,8-diaminopelargonic acid (DAPA, also called 7,8-diammoniononanoate) to form a ureido ring.</text>
</comment>
<dbReference type="SUPFAM" id="SSF52540">
    <property type="entry name" value="P-loop containing nucleoside triphosphate hydrolases"/>
    <property type="match status" value="1"/>
</dbReference>
<dbReference type="InterPro" id="IPR027417">
    <property type="entry name" value="P-loop_NTPase"/>
</dbReference>
<comment type="cofactor">
    <cofactor evidence="9">
        <name>Mg(2+)</name>
        <dbReference type="ChEBI" id="CHEBI:18420"/>
    </cofactor>
</comment>
<dbReference type="GO" id="GO:0000287">
    <property type="term" value="F:magnesium ion binding"/>
    <property type="evidence" value="ECO:0007669"/>
    <property type="project" value="UniProtKB-UniRule"/>
</dbReference>
<evidence type="ECO:0000256" key="7">
    <source>
        <dbReference type="ARBA" id="ARBA00022842"/>
    </source>
</evidence>
<keyword evidence="5 9" id="KW-0093">Biotin biosynthesis</keyword>
<comment type="pathway">
    <text evidence="9">Cofactor biosynthesis; biotin biosynthesis; biotin from 7,8-diaminononanoate: step 1/2.</text>
</comment>
<keyword evidence="7 9" id="KW-0460">Magnesium</keyword>
<proteinExistence type="inferred from homology"/>
<dbReference type="GO" id="GO:0009102">
    <property type="term" value="P:biotin biosynthetic process"/>
    <property type="evidence" value="ECO:0007669"/>
    <property type="project" value="UniProtKB-UniRule"/>
</dbReference>
<feature type="binding site" evidence="9">
    <location>
        <position position="44"/>
    </location>
    <ligand>
        <name>ATP</name>
        <dbReference type="ChEBI" id="CHEBI:30616"/>
    </ligand>
</feature>
<dbReference type="AlphaFoldDB" id="A0A3G8M0W1"/>
<reference evidence="10 11" key="1">
    <citation type="submission" date="2018-11" db="EMBL/GenBank/DDBJ databases">
        <title>Genome squencing of methanotrophic bacteria isolated from alkaline groundwater in Korea.</title>
        <authorList>
            <person name="Nguyen L.N."/>
        </authorList>
    </citation>
    <scope>NUCLEOTIDE SEQUENCE [LARGE SCALE GENOMIC DNA]</scope>
    <source>
        <strain evidence="10 11">GW6</strain>
    </source>
</reference>
<evidence type="ECO:0000256" key="9">
    <source>
        <dbReference type="HAMAP-Rule" id="MF_00336"/>
    </source>
</evidence>
<dbReference type="EMBL" id="CP034086">
    <property type="protein sequence ID" value="AZG75613.1"/>
    <property type="molecule type" value="Genomic_DNA"/>
</dbReference>
<protein>
    <recommendedName>
        <fullName evidence="9">ATP-dependent dethiobiotin synthetase BioD</fullName>
        <ecNumber evidence="9">6.3.3.3</ecNumber>
    </recommendedName>
    <alternativeName>
        <fullName evidence="9">DTB synthetase</fullName>
        <shortName evidence="9">DTBS</shortName>
    </alternativeName>
    <alternativeName>
        <fullName evidence="9">Dethiobiotin synthase</fullName>
    </alternativeName>
</protein>
<sequence>MNRRFVIVGTDTDVGKTVVSAALVGALNACYWKPVQSGLDGETDSQIVARLSGAAADRIFPEAWRLRRPASPHLAARDEGVEIDAAALNPPPCDGPLIIETAGGVLTPLSDRALTIDVLERWRLPVILVARTRLGTINHSLLTLEALRRRGISIAGIIFVGDADADAQHSIETIGGARILGRLPKLDPLNKKTLGAAFSAAIARDAFGSGA</sequence>
<dbReference type="CDD" id="cd03109">
    <property type="entry name" value="DTBS"/>
    <property type="match status" value="1"/>
</dbReference>
<keyword evidence="3 9" id="KW-0479">Metal-binding</keyword>
<comment type="caution">
    <text evidence="9">Lacks conserved residue(s) required for the propagation of feature annotation.</text>
</comment>
<feature type="binding site" evidence="9">
    <location>
        <begin position="13"/>
        <end position="18"/>
    </location>
    <ligand>
        <name>ATP</name>
        <dbReference type="ChEBI" id="CHEBI:30616"/>
    </ligand>
</feature>
<comment type="similarity">
    <text evidence="9">Belongs to the dethiobiotin synthetase family.</text>
</comment>
<keyword evidence="1 9" id="KW-0963">Cytoplasm</keyword>
<evidence type="ECO:0000256" key="4">
    <source>
        <dbReference type="ARBA" id="ARBA00022741"/>
    </source>
</evidence>
<dbReference type="PIRSF" id="PIRSF006755">
    <property type="entry name" value="DTB_synth"/>
    <property type="match status" value="1"/>
</dbReference>
<evidence type="ECO:0000256" key="5">
    <source>
        <dbReference type="ARBA" id="ARBA00022756"/>
    </source>
</evidence>
<evidence type="ECO:0000256" key="3">
    <source>
        <dbReference type="ARBA" id="ARBA00022723"/>
    </source>
</evidence>
<feature type="binding site" evidence="9">
    <location>
        <position position="44"/>
    </location>
    <ligand>
        <name>Mg(2+)</name>
        <dbReference type="ChEBI" id="CHEBI:18420"/>
    </ligand>
</feature>
<gene>
    <name evidence="9 10" type="primary">bioD</name>
    <name evidence="10" type="ORF">EHO51_02020</name>
</gene>
<keyword evidence="2 9" id="KW-0436">Ligase</keyword>
<dbReference type="RefSeq" id="WP_124737483.1">
    <property type="nucleotide sequence ID" value="NZ_CP034086.1"/>
</dbReference>
<evidence type="ECO:0000313" key="11">
    <source>
        <dbReference type="Proteomes" id="UP000273982"/>
    </source>
</evidence>
<feature type="binding site" evidence="9">
    <location>
        <position position="17"/>
    </location>
    <ligand>
        <name>Mg(2+)</name>
        <dbReference type="ChEBI" id="CHEBI:18420"/>
    </ligand>
</feature>
<feature type="binding site" evidence="9">
    <location>
        <position position="37"/>
    </location>
    <ligand>
        <name>substrate</name>
    </ligand>
</feature>
<organism evidence="10 11">
    <name type="scientific">Methylocystis rosea</name>
    <dbReference type="NCBI Taxonomy" id="173366"/>
    <lineage>
        <taxon>Bacteria</taxon>
        <taxon>Pseudomonadati</taxon>
        <taxon>Pseudomonadota</taxon>
        <taxon>Alphaproteobacteria</taxon>
        <taxon>Hyphomicrobiales</taxon>
        <taxon>Methylocystaceae</taxon>
        <taxon>Methylocystis</taxon>
    </lineage>
</organism>
<dbReference type="Gene3D" id="3.40.50.300">
    <property type="entry name" value="P-loop containing nucleotide triphosphate hydrolases"/>
    <property type="match status" value="1"/>
</dbReference>
<name>A0A3G8M0W1_9HYPH</name>
<evidence type="ECO:0000313" key="10">
    <source>
        <dbReference type="EMBL" id="AZG75613.1"/>
    </source>
</evidence>
<dbReference type="KEGG" id="mros:EHO51_02020"/>
<accession>A0A3G8M0W1</accession>
<dbReference type="NCBIfam" id="TIGR00347">
    <property type="entry name" value="bioD"/>
    <property type="match status" value="1"/>
</dbReference>
<dbReference type="Proteomes" id="UP000273982">
    <property type="component" value="Chromosome"/>
</dbReference>
<dbReference type="UniPathway" id="UPA00078">
    <property type="reaction ID" value="UER00161"/>
</dbReference>
<dbReference type="GO" id="GO:0004141">
    <property type="term" value="F:dethiobiotin synthase activity"/>
    <property type="evidence" value="ECO:0007669"/>
    <property type="project" value="UniProtKB-UniRule"/>
</dbReference>
<dbReference type="Pfam" id="PF13500">
    <property type="entry name" value="AAA_26"/>
    <property type="match status" value="1"/>
</dbReference>
<evidence type="ECO:0000256" key="8">
    <source>
        <dbReference type="ARBA" id="ARBA00047386"/>
    </source>
</evidence>
<feature type="binding site" evidence="9">
    <location>
        <begin position="100"/>
        <end position="103"/>
    </location>
    <ligand>
        <name>ATP</name>
        <dbReference type="ChEBI" id="CHEBI:30616"/>
    </ligand>
</feature>
<keyword evidence="6 9" id="KW-0067">ATP-binding</keyword>
<comment type="catalytic activity">
    <reaction evidence="8">
        <text>(7R,8S)-8-amino-7-(carboxyamino)nonanoate + ATP = (4R,5S)-dethiobiotin + ADP + phosphate + H(+)</text>
        <dbReference type="Rhea" id="RHEA:63684"/>
        <dbReference type="ChEBI" id="CHEBI:15378"/>
        <dbReference type="ChEBI" id="CHEBI:30616"/>
        <dbReference type="ChEBI" id="CHEBI:43474"/>
        <dbReference type="ChEBI" id="CHEBI:149470"/>
        <dbReference type="ChEBI" id="CHEBI:149473"/>
        <dbReference type="ChEBI" id="CHEBI:456216"/>
    </reaction>
</comment>
<dbReference type="PANTHER" id="PTHR43210:SF2">
    <property type="entry name" value="ATP-DEPENDENT DETHIOBIOTIN SYNTHETASE BIOD 2"/>
    <property type="match status" value="1"/>
</dbReference>
<comment type="catalytic activity">
    <reaction evidence="9">
        <text>(7R,8S)-7,8-diammoniononanoate + CO2 + ATP = (4R,5S)-dethiobiotin + ADP + phosphate + 3 H(+)</text>
        <dbReference type="Rhea" id="RHEA:15805"/>
        <dbReference type="ChEBI" id="CHEBI:15378"/>
        <dbReference type="ChEBI" id="CHEBI:16526"/>
        <dbReference type="ChEBI" id="CHEBI:30616"/>
        <dbReference type="ChEBI" id="CHEBI:43474"/>
        <dbReference type="ChEBI" id="CHEBI:149469"/>
        <dbReference type="ChEBI" id="CHEBI:149473"/>
        <dbReference type="ChEBI" id="CHEBI:456216"/>
        <dbReference type="EC" id="6.3.3.3"/>
    </reaction>
</comment>
<evidence type="ECO:0000256" key="6">
    <source>
        <dbReference type="ARBA" id="ARBA00022840"/>
    </source>
</evidence>
<dbReference type="PANTHER" id="PTHR43210">
    <property type="entry name" value="DETHIOBIOTIN SYNTHETASE"/>
    <property type="match status" value="1"/>
</dbReference>
<evidence type="ECO:0000256" key="1">
    <source>
        <dbReference type="ARBA" id="ARBA00022490"/>
    </source>
</evidence>
<keyword evidence="4 9" id="KW-0547">Nucleotide-binding</keyword>
<dbReference type="EC" id="6.3.3.3" evidence="9"/>
<dbReference type="GO" id="GO:0005829">
    <property type="term" value="C:cytosol"/>
    <property type="evidence" value="ECO:0007669"/>
    <property type="project" value="TreeGrafter"/>
</dbReference>
<dbReference type="HAMAP" id="MF_00336">
    <property type="entry name" value="BioD"/>
    <property type="match status" value="1"/>
</dbReference>
<feature type="active site" evidence="9">
    <location>
        <position position="33"/>
    </location>
</feature>